<dbReference type="InParanoid" id="K1WGN0"/>
<dbReference type="RefSeq" id="XP_007293053.1">
    <property type="nucleotide sequence ID" value="XM_007292991.1"/>
</dbReference>
<feature type="signal peptide" evidence="2">
    <location>
        <begin position="1"/>
        <end position="17"/>
    </location>
</feature>
<dbReference type="eggNOG" id="ENOG502S40X">
    <property type="taxonomic scope" value="Eukaryota"/>
</dbReference>
<evidence type="ECO:0000313" key="3">
    <source>
        <dbReference type="EMBL" id="EKD16695.1"/>
    </source>
</evidence>
<dbReference type="EMBL" id="JH921438">
    <property type="protein sequence ID" value="EKD16695.1"/>
    <property type="molecule type" value="Genomic_DNA"/>
</dbReference>
<dbReference type="HOGENOM" id="CLU_053381_1_2_1"/>
<dbReference type="SUPFAM" id="SSF49503">
    <property type="entry name" value="Cupredoxins"/>
    <property type="match status" value="1"/>
</dbReference>
<dbReference type="PANTHER" id="PTHR34883:SF15">
    <property type="entry name" value="EXTRACELLULAR SERINE-RICH PROTEIN"/>
    <property type="match status" value="1"/>
</dbReference>
<gene>
    <name evidence="3" type="ORF">MBM_05164</name>
</gene>
<sequence>MFPALISILLVAAGAFAAMIDVKVGSGGLTFDPDVFTASIGDSVVFHFYSGSGSHNVVSGAFDSPCMPNTDAFFSGIIPGTDDGANTFTINVTSNDPIWLYCSVRTHCVSGMAAVINPPADHSIAAYKEAAQLHQGAATDPETVQGGIVAIGSVSSSAVATLASTVVSGNVSSTVTSTSSVASTGSATFSGTRNPGGPAASTTSTPASTNPSVSATSTPNGAGKTSEWSVIMVLGLVLMGTVALMA</sequence>
<name>K1WGN0_MARBU</name>
<reference evidence="3 4" key="1">
    <citation type="journal article" date="2012" name="BMC Genomics">
        <title>Sequencing the genome of Marssonina brunnea reveals fungus-poplar co-evolution.</title>
        <authorList>
            <person name="Zhu S."/>
            <person name="Cao Y.-Z."/>
            <person name="Jiang C."/>
            <person name="Tan B.-Y."/>
            <person name="Wang Z."/>
            <person name="Feng S."/>
            <person name="Zhang L."/>
            <person name="Su X.-H."/>
            <person name="Brejova B."/>
            <person name="Vinar T."/>
            <person name="Xu M."/>
            <person name="Wang M.-X."/>
            <person name="Zhang S.-G."/>
            <person name="Huang M.-R."/>
            <person name="Wu R."/>
            <person name="Zhou Y."/>
        </authorList>
    </citation>
    <scope>NUCLEOTIDE SEQUENCE [LARGE SCALE GENOMIC DNA]</scope>
    <source>
        <strain evidence="3 4">MB_m1</strain>
    </source>
</reference>
<organism evidence="3 4">
    <name type="scientific">Marssonina brunnea f. sp. multigermtubi (strain MB_m1)</name>
    <name type="common">Marssonina leaf spot fungus</name>
    <dbReference type="NCBI Taxonomy" id="1072389"/>
    <lineage>
        <taxon>Eukaryota</taxon>
        <taxon>Fungi</taxon>
        <taxon>Dikarya</taxon>
        <taxon>Ascomycota</taxon>
        <taxon>Pezizomycotina</taxon>
        <taxon>Leotiomycetes</taxon>
        <taxon>Helotiales</taxon>
        <taxon>Drepanopezizaceae</taxon>
        <taxon>Drepanopeziza</taxon>
    </lineage>
</organism>
<dbReference type="InterPro" id="IPR008972">
    <property type="entry name" value="Cupredoxin"/>
</dbReference>
<keyword evidence="4" id="KW-1185">Reference proteome</keyword>
<dbReference type="InterPro" id="IPR052953">
    <property type="entry name" value="Ser-rich/MCO-related"/>
</dbReference>
<keyword evidence="2" id="KW-0732">Signal</keyword>
<proteinExistence type="predicted"/>
<protein>
    <submittedName>
        <fullName evidence="3">Extracellular serine-rich protein</fullName>
    </submittedName>
</protein>
<feature type="compositionally biased region" description="Low complexity" evidence="1">
    <location>
        <begin position="176"/>
        <end position="219"/>
    </location>
</feature>
<dbReference type="CDD" id="cd00920">
    <property type="entry name" value="Cupredoxin"/>
    <property type="match status" value="1"/>
</dbReference>
<dbReference type="STRING" id="1072389.K1WGN0"/>
<dbReference type="PANTHER" id="PTHR34883">
    <property type="entry name" value="SERINE-RICH PROTEIN, PUTATIVE-RELATED-RELATED"/>
    <property type="match status" value="1"/>
</dbReference>
<dbReference type="GeneID" id="18761099"/>
<evidence type="ECO:0000256" key="2">
    <source>
        <dbReference type="SAM" id="SignalP"/>
    </source>
</evidence>
<dbReference type="Proteomes" id="UP000006753">
    <property type="component" value="Unassembled WGS sequence"/>
</dbReference>
<dbReference type="Gene3D" id="2.60.40.420">
    <property type="entry name" value="Cupredoxins - blue copper proteins"/>
    <property type="match status" value="1"/>
</dbReference>
<dbReference type="OMA" id="CEAHCTS"/>
<dbReference type="KEGG" id="mbe:MBM_05164"/>
<accession>K1WGN0</accession>
<dbReference type="OrthoDB" id="2331100at2759"/>
<feature type="region of interest" description="Disordered" evidence="1">
    <location>
        <begin position="176"/>
        <end position="224"/>
    </location>
</feature>
<evidence type="ECO:0000313" key="4">
    <source>
        <dbReference type="Proteomes" id="UP000006753"/>
    </source>
</evidence>
<evidence type="ECO:0000256" key="1">
    <source>
        <dbReference type="SAM" id="MobiDB-lite"/>
    </source>
</evidence>
<feature type="chain" id="PRO_5003852864" evidence="2">
    <location>
        <begin position="18"/>
        <end position="246"/>
    </location>
</feature>
<dbReference type="AlphaFoldDB" id="K1WGN0"/>